<evidence type="ECO:0000259" key="1">
    <source>
        <dbReference type="Pfam" id="PF00583"/>
    </source>
</evidence>
<dbReference type="GO" id="GO:0016747">
    <property type="term" value="F:acyltransferase activity, transferring groups other than amino-acyl groups"/>
    <property type="evidence" value="ECO:0007669"/>
    <property type="project" value="InterPro"/>
</dbReference>
<reference evidence="2 3" key="1">
    <citation type="submission" date="2018-06" db="EMBL/GenBank/DDBJ databases">
        <authorList>
            <consortium name="Pathogen Informatics"/>
            <person name="Doyle S."/>
        </authorList>
    </citation>
    <scope>NUCLEOTIDE SEQUENCE [LARGE SCALE GENOMIC DNA]</scope>
    <source>
        <strain evidence="2 3">NCTC9836</strain>
    </source>
</reference>
<dbReference type="SUPFAM" id="SSF55729">
    <property type="entry name" value="Acyl-CoA N-acyltransferases (Nat)"/>
    <property type="match status" value="1"/>
</dbReference>
<dbReference type="EMBL" id="UFWZ01000001">
    <property type="protein sequence ID" value="SUY48168.1"/>
    <property type="molecule type" value="Genomic_DNA"/>
</dbReference>
<sequence length="61" mass="7121">MYVKDKNRGPGIGTAFIEEFKRWCKSVNAKYIDLTVLVDNCSAIELYRKQWVIALESYAFK</sequence>
<keyword evidence="3" id="KW-1185">Reference proteome</keyword>
<evidence type="ECO:0000313" key="3">
    <source>
        <dbReference type="Proteomes" id="UP000254664"/>
    </source>
</evidence>
<dbReference type="InterPro" id="IPR016181">
    <property type="entry name" value="Acyl_CoA_acyltransferase"/>
</dbReference>
<dbReference type="Proteomes" id="UP000254664">
    <property type="component" value="Unassembled WGS sequence"/>
</dbReference>
<evidence type="ECO:0000313" key="2">
    <source>
        <dbReference type="EMBL" id="SUY48168.1"/>
    </source>
</evidence>
<name>A0A381JBN6_9CLOT</name>
<gene>
    <name evidence="2" type="ORF">NCTC9836_02544</name>
</gene>
<dbReference type="Gene3D" id="3.40.630.30">
    <property type="match status" value="1"/>
</dbReference>
<dbReference type="InterPro" id="IPR000182">
    <property type="entry name" value="GNAT_dom"/>
</dbReference>
<dbReference type="CDD" id="cd04301">
    <property type="entry name" value="NAT_SF"/>
    <property type="match status" value="1"/>
</dbReference>
<dbReference type="Pfam" id="PF00583">
    <property type="entry name" value="Acetyltransf_1"/>
    <property type="match status" value="1"/>
</dbReference>
<accession>A0A381JBN6</accession>
<protein>
    <submittedName>
        <fullName evidence="2">GNAT family acetyltransferase</fullName>
    </submittedName>
</protein>
<proteinExistence type="predicted"/>
<organism evidence="2 3">
    <name type="scientific">Clostridium putrefaciens</name>
    <dbReference type="NCBI Taxonomy" id="99675"/>
    <lineage>
        <taxon>Bacteria</taxon>
        <taxon>Bacillati</taxon>
        <taxon>Bacillota</taxon>
        <taxon>Clostridia</taxon>
        <taxon>Eubacteriales</taxon>
        <taxon>Clostridiaceae</taxon>
        <taxon>Clostridium</taxon>
    </lineage>
</organism>
<dbReference type="AlphaFoldDB" id="A0A381JBN6"/>
<dbReference type="OrthoDB" id="948250at2"/>
<keyword evidence="2" id="KW-0808">Transferase</keyword>
<feature type="domain" description="N-acetyltransferase" evidence="1">
    <location>
        <begin position="1"/>
        <end position="49"/>
    </location>
</feature>